<dbReference type="InterPro" id="IPR056906">
    <property type="entry name" value="ORF2/G2P_dom"/>
</dbReference>
<feature type="domain" description="Replication-associated protein ORF2/G2P" evidence="2">
    <location>
        <begin position="67"/>
        <end position="170"/>
    </location>
</feature>
<reference evidence="3" key="3">
    <citation type="journal article" date="2023" name="Int. J. Syst. Evol. Microbiol.">
        <title>Sellimonas catena sp. nov., isolated from human faeces.</title>
        <authorList>
            <person name="Hisatomi A."/>
            <person name="Ohkuma M."/>
            <person name="Sakamoto M."/>
        </authorList>
    </citation>
    <scope>NUCLEOTIDE SEQUENCE</scope>
    <source>
        <strain evidence="3">18CBH55</strain>
    </source>
</reference>
<evidence type="ECO:0000256" key="1">
    <source>
        <dbReference type="SAM" id="MobiDB-lite"/>
    </source>
</evidence>
<feature type="compositionally biased region" description="Polar residues" evidence="1">
    <location>
        <begin position="283"/>
        <end position="299"/>
    </location>
</feature>
<sequence length="299" mass="35414">MPYIRTTCRAGLTKEYEFYYSYRFDQKGGSRKKKENRTPEAQRQVNRRMAEKKLTRLMNANFSGEDYYLTLSYRKEERPDRETLNRDIRTLLRKMRKRYRKEGLELKYIWTAEKGERGAAHIHIVVNGINNISHIIRDLWEKGWISIKPLDKSGQYRKLAGYFIKYSDKTMKTEQGFINKRYCSSRNLHIPEPEKRVIRGRNAYSHKIEVPAGWYVDKESIKEAWHEVTGYMYFSYTLVKLPDHKAGRAREPEETYILNLETGEVEIKERRTDRGKSAKKNSKNLAVTSGRSNRNSMGS</sequence>
<dbReference type="Pfam" id="PF23343">
    <property type="entry name" value="REP_ORF2-G2P"/>
    <property type="match status" value="1"/>
</dbReference>
<protein>
    <recommendedName>
        <fullName evidence="2">Replication-associated protein ORF2/G2P domain-containing protein</fullName>
    </recommendedName>
</protein>
<reference evidence="3" key="1">
    <citation type="submission" date="2022-11" db="EMBL/GenBank/DDBJ databases">
        <title>Draft genome sequence of Sellimonas catena strain 18CBH55.</title>
        <authorList>
            <person name="Hisatomi A."/>
            <person name="Ohkuma M."/>
            <person name="Sakamoto M."/>
        </authorList>
    </citation>
    <scope>NUCLEOTIDE SEQUENCE</scope>
    <source>
        <strain evidence="3">18CBH55</strain>
    </source>
</reference>
<evidence type="ECO:0000313" key="4">
    <source>
        <dbReference type="Proteomes" id="UP001145094"/>
    </source>
</evidence>
<proteinExistence type="predicted"/>
<accession>A0A9W6CEW6</accession>
<dbReference type="Proteomes" id="UP001145094">
    <property type="component" value="Unassembled WGS sequence"/>
</dbReference>
<evidence type="ECO:0000313" key="3">
    <source>
        <dbReference type="EMBL" id="GLG90430.1"/>
    </source>
</evidence>
<comment type="caution">
    <text evidence="3">The sequence shown here is derived from an EMBL/GenBank/DDBJ whole genome shotgun (WGS) entry which is preliminary data.</text>
</comment>
<feature type="region of interest" description="Disordered" evidence="1">
    <location>
        <begin position="268"/>
        <end position="299"/>
    </location>
</feature>
<dbReference type="EMBL" id="BSCH01000011">
    <property type="protein sequence ID" value="GLG90430.1"/>
    <property type="molecule type" value="Genomic_DNA"/>
</dbReference>
<reference evidence="3" key="2">
    <citation type="submission" date="2022-11" db="EMBL/GenBank/DDBJ databases">
        <title>Draft genome sequence of Sellimonas catena strain 18CBH55.</title>
        <authorList>
            <person name="Atsushi H."/>
            <person name="Moriya O."/>
            <person name="Mitsuo S."/>
        </authorList>
    </citation>
    <scope>NUCLEOTIDE SEQUENCE</scope>
    <source>
        <strain evidence="3">18CBH55</strain>
    </source>
</reference>
<dbReference type="AlphaFoldDB" id="A0A9W6CEW6"/>
<organism evidence="3 4">
    <name type="scientific">Sellimonas catena</name>
    <dbReference type="NCBI Taxonomy" id="2994035"/>
    <lineage>
        <taxon>Bacteria</taxon>
        <taxon>Bacillati</taxon>
        <taxon>Bacillota</taxon>
        <taxon>Clostridia</taxon>
        <taxon>Lachnospirales</taxon>
        <taxon>Lachnospiraceae</taxon>
        <taxon>Sellimonas</taxon>
    </lineage>
</organism>
<evidence type="ECO:0000259" key="2">
    <source>
        <dbReference type="Pfam" id="PF23343"/>
    </source>
</evidence>
<name>A0A9W6CEW6_9FIRM</name>
<gene>
    <name evidence="3" type="ORF">Selli2_18570</name>
</gene>
<dbReference type="RefSeq" id="WP_281845286.1">
    <property type="nucleotide sequence ID" value="NZ_BSCH01000011.1"/>
</dbReference>